<dbReference type="EMBL" id="JOJR01001634">
    <property type="protein sequence ID" value="RCN30180.1"/>
    <property type="molecule type" value="Genomic_DNA"/>
</dbReference>
<dbReference type="Proteomes" id="UP000252519">
    <property type="component" value="Unassembled WGS sequence"/>
</dbReference>
<keyword evidence="3" id="KW-1185">Reference proteome</keyword>
<feature type="chain" id="PRO_5016744404" description="Secreted protein" evidence="1">
    <location>
        <begin position="27"/>
        <end position="84"/>
    </location>
</feature>
<gene>
    <name evidence="2" type="ORF">ANCCAN_24052</name>
</gene>
<feature type="signal peptide" evidence="1">
    <location>
        <begin position="1"/>
        <end position="26"/>
    </location>
</feature>
<comment type="caution">
    <text evidence="2">The sequence shown here is derived from an EMBL/GenBank/DDBJ whole genome shotgun (WGS) entry which is preliminary data.</text>
</comment>
<evidence type="ECO:0000313" key="3">
    <source>
        <dbReference type="Proteomes" id="UP000252519"/>
    </source>
</evidence>
<proteinExistence type="predicted"/>
<evidence type="ECO:0000256" key="1">
    <source>
        <dbReference type="SAM" id="SignalP"/>
    </source>
</evidence>
<protein>
    <recommendedName>
        <fullName evidence="4">Secreted protein</fullName>
    </recommendedName>
</protein>
<name>A0A368FH30_ANCCA</name>
<sequence length="84" mass="9334">MNGSYCLGRVFLSCILLIRTIDVVLIRVCGHCFANFQMNSAICDASKLTHIVAANEEFVARLRLVPFVDLGLMVSSVLSQFRIL</sequence>
<keyword evidence="1" id="KW-0732">Signal</keyword>
<evidence type="ECO:0000313" key="2">
    <source>
        <dbReference type="EMBL" id="RCN30180.1"/>
    </source>
</evidence>
<organism evidence="2 3">
    <name type="scientific">Ancylostoma caninum</name>
    <name type="common">Dog hookworm</name>
    <dbReference type="NCBI Taxonomy" id="29170"/>
    <lineage>
        <taxon>Eukaryota</taxon>
        <taxon>Metazoa</taxon>
        <taxon>Ecdysozoa</taxon>
        <taxon>Nematoda</taxon>
        <taxon>Chromadorea</taxon>
        <taxon>Rhabditida</taxon>
        <taxon>Rhabditina</taxon>
        <taxon>Rhabditomorpha</taxon>
        <taxon>Strongyloidea</taxon>
        <taxon>Ancylostomatidae</taxon>
        <taxon>Ancylostomatinae</taxon>
        <taxon>Ancylostoma</taxon>
    </lineage>
</organism>
<accession>A0A368FH30</accession>
<reference evidence="2 3" key="1">
    <citation type="submission" date="2014-10" db="EMBL/GenBank/DDBJ databases">
        <title>Draft genome of the hookworm Ancylostoma caninum.</title>
        <authorList>
            <person name="Mitreva M."/>
        </authorList>
    </citation>
    <scope>NUCLEOTIDE SEQUENCE [LARGE SCALE GENOMIC DNA]</scope>
    <source>
        <strain evidence="2 3">Baltimore</strain>
    </source>
</reference>
<evidence type="ECO:0008006" key="4">
    <source>
        <dbReference type="Google" id="ProtNLM"/>
    </source>
</evidence>
<dbReference type="AlphaFoldDB" id="A0A368FH30"/>